<dbReference type="Proteomes" id="UP000669887">
    <property type="component" value="Unassembled WGS sequence"/>
</dbReference>
<feature type="transmembrane region" description="Helical" evidence="2">
    <location>
        <begin position="12"/>
        <end position="29"/>
    </location>
</feature>
<dbReference type="AlphaFoldDB" id="A0AAW4JBU3"/>
<accession>A0AAW4JBU3</accession>
<sequence length="316" mass="31864">MRTALAGTTGNAMLMGLAEVSTPVGWVLLPGLLGVSARPRVAALVSAWAGVLLALSVVVPVIPGHRSDPQALLASAAGLAAVPVLAWARRRTRTAALARVAAPTDVAVFTVPAGPGSAALAICGTAGEIAAAVPVRGGGLRVLLGTVTGAALDTPTGRRAIEQAFRRAAAGPRRTVPHLVGALDRVVRDLAPAGHLRTTIVDVDRAGSVRAVRCGSPDLVVAAGSRAEPAGVPQGPAIGSTEPGDRVAPGPVTGRRIAVVGTGFTDAHGERWLRVLDQVAAGDDPARTALLLTRGARGARRTGPALVIDPEPPSRR</sequence>
<gene>
    <name evidence="3" type="ORF">J5U46_01590</name>
</gene>
<evidence type="ECO:0008006" key="5">
    <source>
        <dbReference type="Google" id="ProtNLM"/>
    </source>
</evidence>
<dbReference type="RefSeq" id="WP_208576391.1">
    <property type="nucleotide sequence ID" value="NZ_JAGFVQ010000002.1"/>
</dbReference>
<feature type="transmembrane region" description="Helical" evidence="2">
    <location>
        <begin position="41"/>
        <end position="63"/>
    </location>
</feature>
<dbReference type="EMBL" id="JAGFVQ010000002">
    <property type="protein sequence ID" value="MBO4138845.1"/>
    <property type="molecule type" value="Genomic_DNA"/>
</dbReference>
<evidence type="ECO:0000313" key="4">
    <source>
        <dbReference type="Proteomes" id="UP000669887"/>
    </source>
</evidence>
<feature type="transmembrane region" description="Helical" evidence="2">
    <location>
        <begin position="69"/>
        <end position="88"/>
    </location>
</feature>
<proteinExistence type="predicted"/>
<feature type="region of interest" description="Disordered" evidence="1">
    <location>
        <begin position="226"/>
        <end position="251"/>
    </location>
</feature>
<comment type="caution">
    <text evidence="3">The sequence shown here is derived from an EMBL/GenBank/DDBJ whole genome shotgun (WGS) entry which is preliminary data.</text>
</comment>
<keyword evidence="2" id="KW-0472">Membrane</keyword>
<reference evidence="3" key="1">
    <citation type="submission" date="2021-03" db="EMBL/GenBank/DDBJ databases">
        <title>X isolated from Micromonospora tulbaghiae.</title>
        <authorList>
            <person name="Stennett H.L."/>
        </authorList>
    </citation>
    <scope>NUCLEOTIDE SEQUENCE</scope>
    <source>
        <strain evidence="3">28M1-20</strain>
    </source>
</reference>
<evidence type="ECO:0000313" key="3">
    <source>
        <dbReference type="EMBL" id="MBO4138845.1"/>
    </source>
</evidence>
<keyword evidence="2" id="KW-0812">Transmembrane</keyword>
<name>A0AAW4JBU3_9ACTN</name>
<protein>
    <recommendedName>
        <fullName evidence="5">PPM-type phosphatase domain-containing protein</fullName>
    </recommendedName>
</protein>
<keyword evidence="2" id="KW-1133">Transmembrane helix</keyword>
<evidence type="ECO:0000256" key="2">
    <source>
        <dbReference type="SAM" id="Phobius"/>
    </source>
</evidence>
<organism evidence="3 4">
    <name type="scientific">Micromonospora tulbaghiae</name>
    <dbReference type="NCBI Taxonomy" id="479978"/>
    <lineage>
        <taxon>Bacteria</taxon>
        <taxon>Bacillati</taxon>
        <taxon>Actinomycetota</taxon>
        <taxon>Actinomycetes</taxon>
        <taxon>Micromonosporales</taxon>
        <taxon>Micromonosporaceae</taxon>
        <taxon>Micromonospora</taxon>
    </lineage>
</organism>
<evidence type="ECO:0000256" key="1">
    <source>
        <dbReference type="SAM" id="MobiDB-lite"/>
    </source>
</evidence>